<name>A0AB34FZY1_9HYPO</name>
<feature type="compositionally biased region" description="Basic and acidic residues" evidence="4">
    <location>
        <begin position="432"/>
        <end position="445"/>
    </location>
</feature>
<evidence type="ECO:0000313" key="6">
    <source>
        <dbReference type="EMBL" id="KAJ6444697.1"/>
    </source>
</evidence>
<feature type="region of interest" description="Disordered" evidence="4">
    <location>
        <begin position="853"/>
        <end position="906"/>
    </location>
</feature>
<protein>
    <submittedName>
        <fullName evidence="6">Protein phosphatase PP2A regulatory subunit A</fullName>
    </submittedName>
</protein>
<dbReference type="Gene3D" id="3.90.25.10">
    <property type="entry name" value="UDP-galactose 4-epimerase, domain 1"/>
    <property type="match status" value="1"/>
</dbReference>
<gene>
    <name evidence="6" type="ORF">O9K51_03093</name>
</gene>
<dbReference type="SUPFAM" id="SSF53335">
    <property type="entry name" value="S-adenosyl-L-methionine-dependent methyltransferases"/>
    <property type="match status" value="1"/>
</dbReference>
<accession>A0AB34FZY1</accession>
<evidence type="ECO:0000256" key="3">
    <source>
        <dbReference type="ARBA" id="ARBA00023239"/>
    </source>
</evidence>
<feature type="compositionally biased region" description="Basic and acidic residues" evidence="4">
    <location>
        <begin position="387"/>
        <end position="411"/>
    </location>
</feature>
<dbReference type="PANTHER" id="PTHR43000">
    <property type="entry name" value="DTDP-D-GLUCOSE 4,6-DEHYDRATASE-RELATED"/>
    <property type="match status" value="1"/>
</dbReference>
<comment type="cofactor">
    <cofactor evidence="1">
        <name>NAD(+)</name>
        <dbReference type="ChEBI" id="CHEBI:57540"/>
    </cofactor>
</comment>
<dbReference type="InterPro" id="IPR005888">
    <property type="entry name" value="dTDP_Gluc_deHydtase"/>
</dbReference>
<keyword evidence="2" id="KW-0520">NAD</keyword>
<dbReference type="CDD" id="cd05246">
    <property type="entry name" value="dTDP_GD_SDR_e"/>
    <property type="match status" value="1"/>
</dbReference>
<sequence>MAYGTVNTPNGHHEYSQEPDVWKRAPILKGTTQFEPRPGVRNIMVTGGAGFIASWVVRHLTLTYPQAYNIVSFDKLDYCSSLNNTRALNDKRNFTFYHGDLTNPPEVLDCMERHQIDTVLNFAAQSHVDLSFGNSYSFTHANVYGTHVLLESAKKACVNRFIHVSTDEVYGEVKEGDDELHESSILAPTNPYAASKAAAEMLVHSYYKSFKLPIITVRSNNVYGPHQYPEKIIPKFACLLGRGRPVVLHGDGRPTRRYLYAGDAADAFDTILHKGQVGHVYNVGSSDEVSNLELSHKILDAMNIDPDNPNRFRRWIKYTKDRPFNDLRYAVDGTKLRKLGWEQKTSFQEGLQMTIDWYQQFGELWWGDISHVLTPFPTVNQGEVMPDDDHSMKDEPPLPGDECHTTVKKSDAGPNDSVRAPQAVPGDGPDMAQKRRLSEQQDGARKSAAMSPHEPPFNSFHPVSRARLSSDGSPSEEGAPSDGAHTAMTSMVDTDEDPLADAGHDEVPVLYSYEQFDDDDDRAPPAMSTYAASHWPRPSSTHGTAMQLYTEDGHTDVAASTRSLWVPDLDYREIHGRRYAREYYMPNDEIEQLRLSIQHQVFLHLLDGELTCVPLDDPSHILDVGTGPGEWAIRMAELFPDCEVVGTDISAVAETERVPQNVFFEIEDAEEWDRAADHYDLIHFWCLEGAFRDWRSIYDNAYDSLKPGGWIELVDFDSIESVHLWFRVFSEGSPIFDMARDLEIAAERVGKKRGISHMDPQLLMEAGFVDVRVTEHSIPMKISEKSAGKLWLISCLDGLEANCLRLLTQVMGWDPDKCKAACEQAARELAQLAKDPEKATGLRVKALTVSARKPLEAHSPGRWPSASPPALEPDEEPVASTWPNGHDVANPPNGSMNGSINGNNLL</sequence>
<dbReference type="GO" id="GO:0008460">
    <property type="term" value="F:dTDP-glucose 4,6-dehydratase activity"/>
    <property type="evidence" value="ECO:0007669"/>
    <property type="project" value="InterPro"/>
</dbReference>
<dbReference type="Gene3D" id="3.40.50.150">
    <property type="entry name" value="Vaccinia Virus protein VP39"/>
    <property type="match status" value="1"/>
</dbReference>
<dbReference type="SUPFAM" id="SSF51735">
    <property type="entry name" value="NAD(P)-binding Rossmann-fold domains"/>
    <property type="match status" value="1"/>
</dbReference>
<dbReference type="InterPro" id="IPR029063">
    <property type="entry name" value="SAM-dependent_MTases_sf"/>
</dbReference>
<keyword evidence="7" id="KW-1185">Reference proteome</keyword>
<dbReference type="Gene3D" id="3.40.50.720">
    <property type="entry name" value="NAD(P)-binding Rossmann-like Domain"/>
    <property type="match status" value="1"/>
</dbReference>
<evidence type="ECO:0000256" key="1">
    <source>
        <dbReference type="ARBA" id="ARBA00001911"/>
    </source>
</evidence>
<feature type="region of interest" description="Disordered" evidence="4">
    <location>
        <begin position="380"/>
        <end position="487"/>
    </location>
</feature>
<dbReference type="GO" id="GO:0009225">
    <property type="term" value="P:nucleotide-sugar metabolic process"/>
    <property type="evidence" value="ECO:0007669"/>
    <property type="project" value="InterPro"/>
</dbReference>
<dbReference type="CDD" id="cd02440">
    <property type="entry name" value="AdoMet_MTases"/>
    <property type="match status" value="1"/>
</dbReference>
<evidence type="ECO:0000259" key="5">
    <source>
        <dbReference type="Pfam" id="PF16363"/>
    </source>
</evidence>
<feature type="compositionally biased region" description="Low complexity" evidence="4">
    <location>
        <begin position="890"/>
        <end position="906"/>
    </location>
</feature>
<proteinExistence type="predicted"/>
<organism evidence="6 7">
    <name type="scientific">Purpureocillium lavendulum</name>
    <dbReference type="NCBI Taxonomy" id="1247861"/>
    <lineage>
        <taxon>Eukaryota</taxon>
        <taxon>Fungi</taxon>
        <taxon>Dikarya</taxon>
        <taxon>Ascomycota</taxon>
        <taxon>Pezizomycotina</taxon>
        <taxon>Sordariomycetes</taxon>
        <taxon>Hypocreomycetidae</taxon>
        <taxon>Hypocreales</taxon>
        <taxon>Ophiocordycipitaceae</taxon>
        <taxon>Purpureocillium</taxon>
    </lineage>
</organism>
<feature type="domain" description="NAD(P)-binding" evidence="5">
    <location>
        <begin position="44"/>
        <end position="354"/>
    </location>
</feature>
<dbReference type="EMBL" id="JAQHRD010000002">
    <property type="protein sequence ID" value="KAJ6444697.1"/>
    <property type="molecule type" value="Genomic_DNA"/>
</dbReference>
<reference evidence="6" key="1">
    <citation type="submission" date="2023-01" db="EMBL/GenBank/DDBJ databases">
        <title>The growth and conidiation of Purpureocillium lavendulum are regulated by nitrogen source and histone H3K14 acetylation.</title>
        <authorList>
            <person name="Tang P."/>
            <person name="Han J."/>
            <person name="Zhang C."/>
            <person name="Tang P."/>
            <person name="Qi F."/>
            <person name="Zhang K."/>
            <person name="Liang L."/>
        </authorList>
    </citation>
    <scope>NUCLEOTIDE SEQUENCE</scope>
    <source>
        <strain evidence="6">YMF1.00683</strain>
    </source>
</reference>
<dbReference type="InterPro" id="IPR016040">
    <property type="entry name" value="NAD(P)-bd_dom"/>
</dbReference>
<evidence type="ECO:0000256" key="4">
    <source>
        <dbReference type="SAM" id="MobiDB-lite"/>
    </source>
</evidence>
<dbReference type="FunFam" id="3.40.50.720:FF:000304">
    <property type="entry name" value="UDP-glucose 4,6-dehydratase"/>
    <property type="match status" value="1"/>
</dbReference>
<comment type="caution">
    <text evidence="6">The sequence shown here is derived from an EMBL/GenBank/DDBJ whole genome shotgun (WGS) entry which is preliminary data.</text>
</comment>
<evidence type="ECO:0000313" key="7">
    <source>
        <dbReference type="Proteomes" id="UP001163105"/>
    </source>
</evidence>
<keyword evidence="3" id="KW-0456">Lyase</keyword>
<dbReference type="AlphaFoldDB" id="A0AB34FZY1"/>
<dbReference type="Proteomes" id="UP001163105">
    <property type="component" value="Unassembled WGS sequence"/>
</dbReference>
<dbReference type="Pfam" id="PF13489">
    <property type="entry name" value="Methyltransf_23"/>
    <property type="match status" value="1"/>
</dbReference>
<dbReference type="InterPro" id="IPR036291">
    <property type="entry name" value="NAD(P)-bd_dom_sf"/>
</dbReference>
<dbReference type="Pfam" id="PF16363">
    <property type="entry name" value="GDP_Man_Dehyd"/>
    <property type="match status" value="1"/>
</dbReference>
<evidence type="ECO:0000256" key="2">
    <source>
        <dbReference type="ARBA" id="ARBA00023027"/>
    </source>
</evidence>